<evidence type="ECO:0000256" key="5">
    <source>
        <dbReference type="ARBA" id="ARBA00023480"/>
    </source>
</evidence>
<dbReference type="GO" id="GO:0005737">
    <property type="term" value="C:cytoplasm"/>
    <property type="evidence" value="ECO:0007669"/>
    <property type="project" value="UniProtKB-SubCell"/>
</dbReference>
<protein>
    <recommendedName>
        <fullName evidence="5">CDAN1-interacting nuclease 1</fullName>
    </recommendedName>
</protein>
<evidence type="ECO:0000256" key="2">
    <source>
        <dbReference type="ARBA" id="ARBA00004496"/>
    </source>
</evidence>
<reference evidence="6 7" key="1">
    <citation type="journal article" date="2020" name="G3 (Bethesda)">
        <title>Improved Reference Genome for Cyclotella cryptica CCMP332, a Model for Cell Wall Morphogenesis, Salinity Adaptation, and Lipid Production in Diatoms (Bacillariophyta).</title>
        <authorList>
            <person name="Roberts W.R."/>
            <person name="Downey K.M."/>
            <person name="Ruck E.C."/>
            <person name="Traller J.C."/>
            <person name="Alverson A.J."/>
        </authorList>
    </citation>
    <scope>NUCLEOTIDE SEQUENCE [LARGE SCALE GENOMIC DNA]</scope>
    <source>
        <strain evidence="6 7">CCMP332</strain>
    </source>
</reference>
<gene>
    <name evidence="6" type="ORF">HJC23_002652</name>
</gene>
<evidence type="ECO:0000313" key="7">
    <source>
        <dbReference type="Proteomes" id="UP001516023"/>
    </source>
</evidence>
<evidence type="ECO:0000256" key="4">
    <source>
        <dbReference type="ARBA" id="ARBA00023242"/>
    </source>
</evidence>
<keyword evidence="7" id="KW-1185">Reference proteome</keyword>
<evidence type="ECO:0000313" key="6">
    <source>
        <dbReference type="EMBL" id="KAL3788898.1"/>
    </source>
</evidence>
<keyword evidence="3" id="KW-0963">Cytoplasm</keyword>
<dbReference type="EMBL" id="JABMIG020000150">
    <property type="protein sequence ID" value="KAL3788898.1"/>
    <property type="molecule type" value="Genomic_DNA"/>
</dbReference>
<comment type="caution">
    <text evidence="6">The sequence shown here is derived from an EMBL/GenBank/DDBJ whole genome shotgun (WGS) entry which is preliminary data.</text>
</comment>
<dbReference type="Proteomes" id="UP001516023">
    <property type="component" value="Unassembled WGS sequence"/>
</dbReference>
<dbReference type="Pfam" id="PF14811">
    <property type="entry name" value="TPD"/>
    <property type="match status" value="1"/>
</dbReference>
<sequence length="375" mass="42629">MITSPVKKSSRHVESDGAQCDAYDQAELWCRERTSSGHDMLFSRQIFHNEIKTASNNFGLPFEAIHSLFRNAHVSYMKRTSHMLKSQTTRHVQSYLNGASILNIAKKVNYPPSMMARLIVENVANNSSSNELENTLGVNVSNRKFITEAIRHPEKELGDASTSVSPEYLFSESKGRSVHKEKGDNDLQYIPLSRLSLEVREAVDSDPMYGPHHDRMRHTIGIDYELLLEQMLHSMQIPFETEEELRARGTARTPDILLSCPLGLQVRKTNYHQIAELHESDIDVENSDEYEWKMICWIDSKALYGDVGTHTSSVLPQVESYVHRFGPGLVIYWFGHAPLSRLGDSHGDVLIRDGLPDVFMLPTGEFRRKNGQNNT</sequence>
<comment type="subcellular location">
    <subcellularLocation>
        <location evidence="2">Cytoplasm</location>
    </subcellularLocation>
    <subcellularLocation>
        <location evidence="1">Nucleus</location>
    </subcellularLocation>
</comment>
<dbReference type="PANTHER" id="PTHR31661">
    <property type="entry name" value="SIMILAR TO CDNA SEQUENCE BC052040"/>
    <property type="match status" value="1"/>
</dbReference>
<dbReference type="InterPro" id="IPR029404">
    <property type="entry name" value="CDIN1"/>
</dbReference>
<keyword evidence="4" id="KW-0539">Nucleus</keyword>
<accession>A0ABD3PMA3</accession>
<evidence type="ECO:0000256" key="1">
    <source>
        <dbReference type="ARBA" id="ARBA00004123"/>
    </source>
</evidence>
<proteinExistence type="predicted"/>
<evidence type="ECO:0000256" key="3">
    <source>
        <dbReference type="ARBA" id="ARBA00022490"/>
    </source>
</evidence>
<dbReference type="GO" id="GO:0005634">
    <property type="term" value="C:nucleus"/>
    <property type="evidence" value="ECO:0007669"/>
    <property type="project" value="UniProtKB-SubCell"/>
</dbReference>
<name>A0ABD3PMA3_9STRA</name>
<organism evidence="6 7">
    <name type="scientific">Cyclotella cryptica</name>
    <dbReference type="NCBI Taxonomy" id="29204"/>
    <lineage>
        <taxon>Eukaryota</taxon>
        <taxon>Sar</taxon>
        <taxon>Stramenopiles</taxon>
        <taxon>Ochrophyta</taxon>
        <taxon>Bacillariophyta</taxon>
        <taxon>Coscinodiscophyceae</taxon>
        <taxon>Thalassiosirophycidae</taxon>
        <taxon>Stephanodiscales</taxon>
        <taxon>Stephanodiscaceae</taxon>
        <taxon>Cyclotella</taxon>
    </lineage>
</organism>
<dbReference type="PANTHER" id="PTHR31661:SF1">
    <property type="entry name" value="CDAN1-INTERACTING NUCLEASE 1"/>
    <property type="match status" value="1"/>
</dbReference>
<dbReference type="AlphaFoldDB" id="A0ABD3PMA3"/>